<dbReference type="Proteomes" id="UP001597511">
    <property type="component" value="Unassembled WGS sequence"/>
</dbReference>
<comment type="caution">
    <text evidence="1">The sequence shown here is derived from an EMBL/GenBank/DDBJ whole genome shotgun (WGS) entry which is preliminary data.</text>
</comment>
<gene>
    <name evidence="1" type="ORF">ACFS6H_18065</name>
</gene>
<evidence type="ECO:0000313" key="1">
    <source>
        <dbReference type="EMBL" id="MFD2921630.1"/>
    </source>
</evidence>
<evidence type="ECO:0000313" key="2">
    <source>
        <dbReference type="Proteomes" id="UP001597511"/>
    </source>
</evidence>
<reference evidence="2" key="1">
    <citation type="journal article" date="2019" name="Int. J. Syst. Evol. Microbiol.">
        <title>The Global Catalogue of Microorganisms (GCM) 10K type strain sequencing project: providing services to taxonomists for standard genome sequencing and annotation.</title>
        <authorList>
            <consortium name="The Broad Institute Genomics Platform"/>
            <consortium name="The Broad Institute Genome Sequencing Center for Infectious Disease"/>
            <person name="Wu L."/>
            <person name="Ma J."/>
        </authorList>
    </citation>
    <scope>NUCLEOTIDE SEQUENCE [LARGE SCALE GENOMIC DNA]</scope>
    <source>
        <strain evidence="2">KCTC 23299</strain>
    </source>
</reference>
<keyword evidence="2" id="KW-1185">Reference proteome</keyword>
<sequence length="134" mass="15654">MNNSNLKEPLYRKVNTRARGVTHNKGGDFKYARNKKRETLEQVKGTMYSGKERGLDYTPLFKFLLSKVGSNWDEVFSEAKSRLDKTDPIFWIVALQENEKKDYVRAGQASYFSGMYIDDNNILQLTILLYTRRI</sequence>
<protein>
    <submittedName>
        <fullName evidence="1">Uncharacterized protein</fullName>
    </submittedName>
</protein>
<dbReference type="EMBL" id="JBHUOZ010000003">
    <property type="protein sequence ID" value="MFD2921630.1"/>
    <property type="molecule type" value="Genomic_DNA"/>
</dbReference>
<proteinExistence type="predicted"/>
<organism evidence="1 2">
    <name type="scientific">Terrimonas rubra</name>
    <dbReference type="NCBI Taxonomy" id="1035890"/>
    <lineage>
        <taxon>Bacteria</taxon>
        <taxon>Pseudomonadati</taxon>
        <taxon>Bacteroidota</taxon>
        <taxon>Chitinophagia</taxon>
        <taxon>Chitinophagales</taxon>
        <taxon>Chitinophagaceae</taxon>
        <taxon>Terrimonas</taxon>
    </lineage>
</organism>
<name>A0ABW6A8E4_9BACT</name>
<dbReference type="RefSeq" id="WP_386102313.1">
    <property type="nucleotide sequence ID" value="NZ_JBHUOZ010000003.1"/>
</dbReference>
<accession>A0ABW6A8E4</accession>